<dbReference type="EMBL" id="ML977506">
    <property type="protein sequence ID" value="KAF2129234.1"/>
    <property type="molecule type" value="Genomic_DNA"/>
</dbReference>
<sequence>MCRLLVAFSKCVSTCWANPFFSFRMASRRTPFLQTLPFPAIHASSRGCAVPSSIPGRSWLESRREIFTMPGCQRNLPNP</sequence>
<name>A0A6A6AE70_9PLEO</name>
<dbReference type="RefSeq" id="XP_033523623.1">
    <property type="nucleotide sequence ID" value="XM_033662252.1"/>
</dbReference>
<accession>A0A6A6AE70</accession>
<dbReference type="GeneID" id="54402684"/>
<keyword evidence="2" id="KW-1185">Reference proteome</keyword>
<evidence type="ECO:0000313" key="1">
    <source>
        <dbReference type="EMBL" id="KAF2129234.1"/>
    </source>
</evidence>
<organism evidence="1 2">
    <name type="scientific">Dothidotthia symphoricarpi CBS 119687</name>
    <dbReference type="NCBI Taxonomy" id="1392245"/>
    <lineage>
        <taxon>Eukaryota</taxon>
        <taxon>Fungi</taxon>
        <taxon>Dikarya</taxon>
        <taxon>Ascomycota</taxon>
        <taxon>Pezizomycotina</taxon>
        <taxon>Dothideomycetes</taxon>
        <taxon>Pleosporomycetidae</taxon>
        <taxon>Pleosporales</taxon>
        <taxon>Dothidotthiaceae</taxon>
        <taxon>Dothidotthia</taxon>
    </lineage>
</organism>
<dbReference type="Proteomes" id="UP000799771">
    <property type="component" value="Unassembled WGS sequence"/>
</dbReference>
<proteinExistence type="predicted"/>
<dbReference type="AlphaFoldDB" id="A0A6A6AE70"/>
<reference evidence="1" key="1">
    <citation type="journal article" date="2020" name="Stud. Mycol.">
        <title>101 Dothideomycetes genomes: a test case for predicting lifestyles and emergence of pathogens.</title>
        <authorList>
            <person name="Haridas S."/>
            <person name="Albert R."/>
            <person name="Binder M."/>
            <person name="Bloem J."/>
            <person name="Labutti K."/>
            <person name="Salamov A."/>
            <person name="Andreopoulos B."/>
            <person name="Baker S."/>
            <person name="Barry K."/>
            <person name="Bills G."/>
            <person name="Bluhm B."/>
            <person name="Cannon C."/>
            <person name="Castanera R."/>
            <person name="Culley D."/>
            <person name="Daum C."/>
            <person name="Ezra D."/>
            <person name="Gonzalez J."/>
            <person name="Henrissat B."/>
            <person name="Kuo A."/>
            <person name="Liang C."/>
            <person name="Lipzen A."/>
            <person name="Lutzoni F."/>
            <person name="Magnuson J."/>
            <person name="Mondo S."/>
            <person name="Nolan M."/>
            <person name="Ohm R."/>
            <person name="Pangilinan J."/>
            <person name="Park H.-J."/>
            <person name="Ramirez L."/>
            <person name="Alfaro M."/>
            <person name="Sun H."/>
            <person name="Tritt A."/>
            <person name="Yoshinaga Y."/>
            <person name="Zwiers L.-H."/>
            <person name="Turgeon B."/>
            <person name="Goodwin S."/>
            <person name="Spatafora J."/>
            <person name="Crous P."/>
            <person name="Grigoriev I."/>
        </authorList>
    </citation>
    <scope>NUCLEOTIDE SEQUENCE</scope>
    <source>
        <strain evidence="1">CBS 119687</strain>
    </source>
</reference>
<gene>
    <name evidence="1" type="ORF">P153DRAFT_15868</name>
</gene>
<evidence type="ECO:0000313" key="2">
    <source>
        <dbReference type="Proteomes" id="UP000799771"/>
    </source>
</evidence>
<protein>
    <submittedName>
        <fullName evidence="1">Uncharacterized protein</fullName>
    </submittedName>
</protein>